<gene>
    <name evidence="1" type="ORF">KPL71_013729</name>
</gene>
<organism evidence="1 2">
    <name type="scientific">Citrus sinensis</name>
    <name type="common">Sweet orange</name>
    <name type="synonym">Citrus aurantium var. sinensis</name>
    <dbReference type="NCBI Taxonomy" id="2711"/>
    <lineage>
        <taxon>Eukaryota</taxon>
        <taxon>Viridiplantae</taxon>
        <taxon>Streptophyta</taxon>
        <taxon>Embryophyta</taxon>
        <taxon>Tracheophyta</taxon>
        <taxon>Spermatophyta</taxon>
        <taxon>Magnoliopsida</taxon>
        <taxon>eudicotyledons</taxon>
        <taxon>Gunneridae</taxon>
        <taxon>Pentapetalae</taxon>
        <taxon>rosids</taxon>
        <taxon>malvids</taxon>
        <taxon>Sapindales</taxon>
        <taxon>Rutaceae</taxon>
        <taxon>Aurantioideae</taxon>
        <taxon>Citrus</taxon>
    </lineage>
</organism>
<sequence length="182" mass="18949">MADKAKDREECTNQLVGLSTCLPYVGGDAKAPTPDCCSGLKQVLKNDKKCLCVIIRDRNDPELGLNINVTLALGLPSVCHAPANVSQCPALLHLDPNSPEAQVFYQFGRNRSSPHTAIASAPAPSPTAAGGGGKNPISADSSSSNRGARVQGTSDGCRIGNRCLAEPELGSSLLLNKLGWVV</sequence>
<reference evidence="2" key="1">
    <citation type="journal article" date="2023" name="Hortic. Res.">
        <title>A chromosome-level phased genome enabling allele-level studies in sweet orange: a case study on citrus Huanglongbing tolerance.</title>
        <authorList>
            <person name="Wu B."/>
            <person name="Yu Q."/>
            <person name="Deng Z."/>
            <person name="Duan Y."/>
            <person name="Luo F."/>
            <person name="Gmitter F. Jr."/>
        </authorList>
    </citation>
    <scope>NUCLEOTIDE SEQUENCE [LARGE SCALE GENOMIC DNA]</scope>
    <source>
        <strain evidence="2">cv. Valencia</strain>
    </source>
</reference>
<evidence type="ECO:0000313" key="2">
    <source>
        <dbReference type="Proteomes" id="UP000829398"/>
    </source>
</evidence>
<protein>
    <submittedName>
        <fullName evidence="1">AAI domain-containing protein</fullName>
    </submittedName>
</protein>
<comment type="caution">
    <text evidence="1">The sequence shown here is derived from an EMBL/GenBank/DDBJ whole genome shotgun (WGS) entry which is preliminary data.</text>
</comment>
<evidence type="ECO:0000313" key="1">
    <source>
        <dbReference type="EMBL" id="KAH9774733.1"/>
    </source>
</evidence>
<dbReference type="EMBL" id="CM039173">
    <property type="protein sequence ID" value="KAH9774733.1"/>
    <property type="molecule type" value="Genomic_DNA"/>
</dbReference>
<accession>A0ACB8LN89</accession>
<proteinExistence type="predicted"/>
<dbReference type="Proteomes" id="UP000829398">
    <property type="component" value="Chromosome 4"/>
</dbReference>
<name>A0ACB8LN89_CITSI</name>
<keyword evidence="2" id="KW-1185">Reference proteome</keyword>